<dbReference type="InterPro" id="IPR011663">
    <property type="entry name" value="UTRA"/>
</dbReference>
<dbReference type="SMART" id="SM00345">
    <property type="entry name" value="HTH_GNTR"/>
    <property type="match status" value="1"/>
</dbReference>
<organism evidence="6 7">
    <name type="scientific">Mycetocola tolaasinivorans</name>
    <dbReference type="NCBI Taxonomy" id="76635"/>
    <lineage>
        <taxon>Bacteria</taxon>
        <taxon>Bacillati</taxon>
        <taxon>Actinomycetota</taxon>
        <taxon>Actinomycetes</taxon>
        <taxon>Micrococcales</taxon>
        <taxon>Microbacteriaceae</taxon>
        <taxon>Mycetocola</taxon>
    </lineage>
</organism>
<gene>
    <name evidence="6" type="ORF">D9V32_10420</name>
</gene>
<dbReference type="RefSeq" id="WP_121648841.1">
    <property type="nucleotide sequence ID" value="NZ_RCUX01000007.1"/>
</dbReference>
<dbReference type="Pfam" id="PF00392">
    <property type="entry name" value="GntR"/>
    <property type="match status" value="1"/>
</dbReference>
<dbReference type="GO" id="GO:0045892">
    <property type="term" value="P:negative regulation of DNA-templated transcription"/>
    <property type="evidence" value="ECO:0007669"/>
    <property type="project" value="TreeGrafter"/>
</dbReference>
<dbReference type="PRINTS" id="PR00035">
    <property type="entry name" value="HTHGNTR"/>
</dbReference>
<dbReference type="OrthoDB" id="7363114at2"/>
<feature type="region of interest" description="Disordered" evidence="4">
    <location>
        <begin position="239"/>
        <end position="262"/>
    </location>
</feature>
<dbReference type="GO" id="GO:0003677">
    <property type="term" value="F:DNA binding"/>
    <property type="evidence" value="ECO:0007669"/>
    <property type="project" value="UniProtKB-KW"/>
</dbReference>
<dbReference type="InterPro" id="IPR036390">
    <property type="entry name" value="WH_DNA-bd_sf"/>
</dbReference>
<dbReference type="InterPro" id="IPR028978">
    <property type="entry name" value="Chorismate_lyase_/UTRA_dom_sf"/>
</dbReference>
<dbReference type="SUPFAM" id="SSF64288">
    <property type="entry name" value="Chorismate lyase-like"/>
    <property type="match status" value="1"/>
</dbReference>
<dbReference type="Gene3D" id="3.40.1410.10">
    <property type="entry name" value="Chorismate lyase-like"/>
    <property type="match status" value="1"/>
</dbReference>
<evidence type="ECO:0000313" key="6">
    <source>
        <dbReference type="EMBL" id="RLP75295.1"/>
    </source>
</evidence>
<dbReference type="GO" id="GO:0003700">
    <property type="term" value="F:DNA-binding transcription factor activity"/>
    <property type="evidence" value="ECO:0007669"/>
    <property type="project" value="InterPro"/>
</dbReference>
<dbReference type="InterPro" id="IPR000524">
    <property type="entry name" value="Tscrpt_reg_HTH_GntR"/>
</dbReference>
<dbReference type="Gene3D" id="1.10.10.10">
    <property type="entry name" value="Winged helix-like DNA-binding domain superfamily/Winged helix DNA-binding domain"/>
    <property type="match status" value="1"/>
</dbReference>
<dbReference type="SMART" id="SM00866">
    <property type="entry name" value="UTRA"/>
    <property type="match status" value="1"/>
</dbReference>
<sequence length="262" mass="28359">MMKPLDPLTNQGRHEALRAQLLDVVDTLIPGEALPPERILAERMGVARMTLRRALADLAESGAVVRVPGRGTFAPAAARFNPTVDGSLREEIARMGSVARTRTLELSIQPAGVRVGQRLRLAPATPVLRAVRLRFAGDEPVTLERVHLPADLVPGLSAEDLEQGSLYELLIGRFGIALGASRVTVRATATSGRESQLLDVAPHSPAYYVESVREDAEGQPVEFLDAVYRGDRFQFESPSRVRSPMPHLAPGAFTGPESIYGD</sequence>
<protein>
    <submittedName>
        <fullName evidence="6">GntR family transcriptional regulator</fullName>
    </submittedName>
</protein>
<dbReference type="Proteomes" id="UP000272503">
    <property type="component" value="Unassembled WGS sequence"/>
</dbReference>
<name>A0A3L7A5G7_9MICO</name>
<dbReference type="AlphaFoldDB" id="A0A3L7A5G7"/>
<accession>A0A3L7A5G7</accession>
<proteinExistence type="predicted"/>
<dbReference type="PANTHER" id="PTHR44846:SF1">
    <property type="entry name" value="MANNOSYL-D-GLYCERATE TRANSPORT_METABOLISM SYSTEM REPRESSOR MNGR-RELATED"/>
    <property type="match status" value="1"/>
</dbReference>
<feature type="domain" description="HTH gntR-type" evidence="5">
    <location>
        <begin position="7"/>
        <end position="77"/>
    </location>
</feature>
<evidence type="ECO:0000256" key="2">
    <source>
        <dbReference type="ARBA" id="ARBA00023125"/>
    </source>
</evidence>
<evidence type="ECO:0000313" key="7">
    <source>
        <dbReference type="Proteomes" id="UP000272503"/>
    </source>
</evidence>
<keyword evidence="1" id="KW-0805">Transcription regulation</keyword>
<dbReference type="SUPFAM" id="SSF46785">
    <property type="entry name" value="Winged helix' DNA-binding domain"/>
    <property type="match status" value="1"/>
</dbReference>
<keyword evidence="7" id="KW-1185">Reference proteome</keyword>
<dbReference type="CDD" id="cd07377">
    <property type="entry name" value="WHTH_GntR"/>
    <property type="match status" value="1"/>
</dbReference>
<dbReference type="PANTHER" id="PTHR44846">
    <property type="entry name" value="MANNOSYL-D-GLYCERATE TRANSPORT/METABOLISM SYSTEM REPRESSOR MNGR-RELATED"/>
    <property type="match status" value="1"/>
</dbReference>
<dbReference type="EMBL" id="RCUX01000007">
    <property type="protein sequence ID" value="RLP75295.1"/>
    <property type="molecule type" value="Genomic_DNA"/>
</dbReference>
<evidence type="ECO:0000256" key="3">
    <source>
        <dbReference type="ARBA" id="ARBA00023163"/>
    </source>
</evidence>
<reference evidence="6 7" key="1">
    <citation type="submission" date="2018-10" db="EMBL/GenBank/DDBJ databases">
        <authorList>
            <person name="Li J."/>
        </authorList>
    </citation>
    <scope>NUCLEOTIDE SEQUENCE [LARGE SCALE GENOMIC DNA]</scope>
    <source>
        <strain evidence="6 7">IF 016277</strain>
    </source>
</reference>
<dbReference type="Pfam" id="PF07702">
    <property type="entry name" value="UTRA"/>
    <property type="match status" value="1"/>
</dbReference>
<keyword evidence="2" id="KW-0238">DNA-binding</keyword>
<evidence type="ECO:0000256" key="4">
    <source>
        <dbReference type="SAM" id="MobiDB-lite"/>
    </source>
</evidence>
<comment type="caution">
    <text evidence="6">The sequence shown here is derived from an EMBL/GenBank/DDBJ whole genome shotgun (WGS) entry which is preliminary data.</text>
</comment>
<evidence type="ECO:0000256" key="1">
    <source>
        <dbReference type="ARBA" id="ARBA00023015"/>
    </source>
</evidence>
<evidence type="ECO:0000259" key="5">
    <source>
        <dbReference type="PROSITE" id="PS50949"/>
    </source>
</evidence>
<keyword evidence="3" id="KW-0804">Transcription</keyword>
<dbReference type="PROSITE" id="PS50949">
    <property type="entry name" value="HTH_GNTR"/>
    <property type="match status" value="1"/>
</dbReference>
<dbReference type="InterPro" id="IPR050679">
    <property type="entry name" value="Bact_HTH_transcr_reg"/>
</dbReference>
<dbReference type="InterPro" id="IPR036388">
    <property type="entry name" value="WH-like_DNA-bd_sf"/>
</dbReference>